<protein>
    <submittedName>
        <fullName evidence="2">Uncharacterized protein</fullName>
    </submittedName>
</protein>
<gene>
    <name evidence="2" type="ORF">GCM10009827_022190</name>
</gene>
<proteinExistence type="predicted"/>
<evidence type="ECO:0000256" key="1">
    <source>
        <dbReference type="SAM" id="SignalP"/>
    </source>
</evidence>
<evidence type="ECO:0000313" key="3">
    <source>
        <dbReference type="Proteomes" id="UP001501470"/>
    </source>
</evidence>
<dbReference type="Proteomes" id="UP001501470">
    <property type="component" value="Unassembled WGS sequence"/>
</dbReference>
<reference evidence="2 3" key="1">
    <citation type="journal article" date="2019" name="Int. J. Syst. Evol. Microbiol.">
        <title>The Global Catalogue of Microorganisms (GCM) 10K type strain sequencing project: providing services to taxonomists for standard genome sequencing and annotation.</title>
        <authorList>
            <consortium name="The Broad Institute Genomics Platform"/>
            <consortium name="The Broad Institute Genome Sequencing Center for Infectious Disease"/>
            <person name="Wu L."/>
            <person name="Ma J."/>
        </authorList>
    </citation>
    <scope>NUCLEOTIDE SEQUENCE [LARGE SCALE GENOMIC DNA]</scope>
    <source>
        <strain evidence="2 3">JCM 15933</strain>
    </source>
</reference>
<comment type="caution">
    <text evidence="2">The sequence shown here is derived from an EMBL/GenBank/DDBJ whole genome shotgun (WGS) entry which is preliminary data.</text>
</comment>
<name>A0ABN1ZYT5_9ACTN</name>
<accession>A0ABN1ZYT5</accession>
<evidence type="ECO:0000313" key="2">
    <source>
        <dbReference type="EMBL" id="GAA1507582.1"/>
    </source>
</evidence>
<keyword evidence="3" id="KW-1185">Reference proteome</keyword>
<organism evidence="2 3">
    <name type="scientific">Dactylosporangium maewongense</name>
    <dbReference type="NCBI Taxonomy" id="634393"/>
    <lineage>
        <taxon>Bacteria</taxon>
        <taxon>Bacillati</taxon>
        <taxon>Actinomycetota</taxon>
        <taxon>Actinomycetes</taxon>
        <taxon>Micromonosporales</taxon>
        <taxon>Micromonosporaceae</taxon>
        <taxon>Dactylosporangium</taxon>
    </lineage>
</organism>
<feature type="chain" id="PRO_5045315216" evidence="1">
    <location>
        <begin position="37"/>
        <end position="370"/>
    </location>
</feature>
<dbReference type="EMBL" id="BAAAQD010000003">
    <property type="protein sequence ID" value="GAA1507582.1"/>
    <property type="molecule type" value="Genomic_DNA"/>
</dbReference>
<feature type="signal peptide" evidence="1">
    <location>
        <begin position="1"/>
        <end position="36"/>
    </location>
</feature>
<dbReference type="RefSeq" id="WP_344501712.1">
    <property type="nucleotide sequence ID" value="NZ_BAAAQD010000003.1"/>
</dbReference>
<sequence>MSFVQSRFARAAGAGSAAATLLSAAALIATPMAAHAAPAATSITIASPAGGKVAADTDKQVVIINVVGLTGATLDENSVASVDLGADTDCQGLDFYIVTGTTQIATKTPTGGCAATSGVASETIAINFANSGGTLTKALSGLVFIAPPKLDTTAPVITDLSSALQSADQIQQFVSTGGQTIRVKADNDFTFSGAANSLSATLGGKPLTEVKVWKKTDGTQMTTAPSGTTENGNWFTGKTAAGMTNGNLSITHNGVTKTWSATDLGTSVVTVPVVTAMTPNIGKINIATGVTLTGTFTGATGVNFCGVAGTNFVLNTAGTSITVKTPTSGLADDPAGLGTGNFSGVCPVKVVAPAGSNIHTATTVFSFVAE</sequence>
<keyword evidence="1" id="KW-0732">Signal</keyword>